<keyword evidence="2" id="KW-1185">Reference proteome</keyword>
<dbReference type="Proteomes" id="UP000019260">
    <property type="component" value="Chromosome"/>
</dbReference>
<dbReference type="STRING" id="838561.P344_01895"/>
<reference evidence="1 2" key="1">
    <citation type="submission" date="2013-09" db="EMBL/GenBank/DDBJ databases">
        <title>Complete genome sequence of Spiroplasma mirum suckling mouse cataract agent.</title>
        <authorList>
            <person name="Landry C.A."/>
            <person name="Bastian F.O."/>
            <person name="Thune R.L."/>
        </authorList>
    </citation>
    <scope>NUCLEOTIDE SEQUENCE [LARGE SCALE GENOMIC DNA]</scope>
    <source>
        <strain evidence="1 2">SMCA</strain>
    </source>
</reference>
<dbReference type="RefSeq" id="WP_025317133.1">
    <property type="nucleotide sequence ID" value="NZ_CP002082.1"/>
</dbReference>
<dbReference type="EMBL" id="CP006720">
    <property type="protein sequence ID" value="AHI57727.1"/>
    <property type="molecule type" value="Genomic_DNA"/>
</dbReference>
<dbReference type="HOGENOM" id="CLU_2262067_0_0_14"/>
<protein>
    <submittedName>
        <fullName evidence="1">Uncharacterized protein</fullName>
    </submittedName>
</protein>
<dbReference type="AlphaFoldDB" id="W0GKR2"/>
<sequence>MTENIAKTSDLIELKDFNIDKVAKIVNNDLARLASVLKIMNNKTFYDFSDVTLSATDSNYFVHQNNEVKWEVNITLTHLVDSSSYVDKIHSKGSFAATFKNRW</sequence>
<evidence type="ECO:0000313" key="2">
    <source>
        <dbReference type="Proteomes" id="UP000019260"/>
    </source>
</evidence>
<proteinExistence type="predicted"/>
<dbReference type="PATRIC" id="fig|838561.3.peg.361"/>
<dbReference type="KEGG" id="smir:SMM_0316"/>
<gene>
    <name evidence="1" type="ORF">P344_01895</name>
</gene>
<accession>W0GKR2</accession>
<name>W0GKR2_9MOLU</name>
<evidence type="ECO:0000313" key="1">
    <source>
        <dbReference type="EMBL" id="AHI57727.1"/>
    </source>
</evidence>
<dbReference type="KEGG" id="smia:P344_01895"/>
<dbReference type="OrthoDB" id="9935825at2"/>
<organism evidence="1 2">
    <name type="scientific">Spiroplasma mirum ATCC 29335</name>
    <dbReference type="NCBI Taxonomy" id="838561"/>
    <lineage>
        <taxon>Bacteria</taxon>
        <taxon>Bacillati</taxon>
        <taxon>Mycoplasmatota</taxon>
        <taxon>Mollicutes</taxon>
        <taxon>Entomoplasmatales</taxon>
        <taxon>Spiroplasmataceae</taxon>
        <taxon>Spiroplasma</taxon>
    </lineage>
</organism>